<name>A0A818UG65_9BILA</name>
<evidence type="ECO:0000256" key="6">
    <source>
        <dbReference type="RuleBase" id="RU004279"/>
    </source>
</evidence>
<feature type="domain" description="RNA polymerase N-terminal" evidence="7">
    <location>
        <begin position="318"/>
        <end position="582"/>
    </location>
</feature>
<dbReference type="SMART" id="SM00663">
    <property type="entry name" value="RPOLA_N"/>
    <property type="match status" value="1"/>
</dbReference>
<dbReference type="PANTHER" id="PTHR19376">
    <property type="entry name" value="DNA-DIRECTED RNA POLYMERASE"/>
    <property type="match status" value="1"/>
</dbReference>
<comment type="catalytic activity">
    <reaction evidence="6">
        <text>RNA(n) + a ribonucleoside 5'-triphosphate = RNA(n+1) + diphosphate</text>
        <dbReference type="Rhea" id="RHEA:21248"/>
        <dbReference type="Rhea" id="RHEA-COMP:14527"/>
        <dbReference type="Rhea" id="RHEA-COMP:17342"/>
        <dbReference type="ChEBI" id="CHEBI:33019"/>
        <dbReference type="ChEBI" id="CHEBI:61557"/>
        <dbReference type="ChEBI" id="CHEBI:140395"/>
        <dbReference type="EC" id="2.7.7.6"/>
    </reaction>
</comment>
<dbReference type="InterPro" id="IPR000722">
    <property type="entry name" value="RNA_pol_asu"/>
</dbReference>
<dbReference type="Gene3D" id="3.30.1490.180">
    <property type="entry name" value="RNA polymerase ii"/>
    <property type="match status" value="1"/>
</dbReference>
<accession>A0A818UG65</accession>
<evidence type="ECO:0000313" key="9">
    <source>
        <dbReference type="Proteomes" id="UP000663823"/>
    </source>
</evidence>
<evidence type="ECO:0000259" key="7">
    <source>
        <dbReference type="SMART" id="SM00663"/>
    </source>
</evidence>
<reference evidence="8" key="1">
    <citation type="submission" date="2021-02" db="EMBL/GenBank/DDBJ databases">
        <authorList>
            <person name="Nowell W R."/>
        </authorList>
    </citation>
    <scope>NUCLEOTIDE SEQUENCE</scope>
</reference>
<comment type="similarity">
    <text evidence="1 6">Belongs to the RNA polymerase beta' chain family.</text>
</comment>
<dbReference type="EMBL" id="CAJOAX010001235">
    <property type="protein sequence ID" value="CAF3697925.1"/>
    <property type="molecule type" value="Genomic_DNA"/>
</dbReference>
<dbReference type="GO" id="GO:0006351">
    <property type="term" value="P:DNA-templated transcription"/>
    <property type="evidence" value="ECO:0007669"/>
    <property type="project" value="InterPro"/>
</dbReference>
<dbReference type="SUPFAM" id="SSF64484">
    <property type="entry name" value="beta and beta-prime subunits of DNA dependent RNA-polymerase"/>
    <property type="match status" value="1"/>
</dbReference>
<dbReference type="GO" id="GO:0003899">
    <property type="term" value="F:DNA-directed RNA polymerase activity"/>
    <property type="evidence" value="ECO:0007669"/>
    <property type="project" value="UniProtKB-EC"/>
</dbReference>
<dbReference type="InterPro" id="IPR044893">
    <property type="entry name" value="RNA_pol_Rpb1_clamp_domain"/>
</dbReference>
<dbReference type="GO" id="GO:0003677">
    <property type="term" value="F:DNA binding"/>
    <property type="evidence" value="ECO:0007669"/>
    <property type="project" value="InterPro"/>
</dbReference>
<dbReference type="GO" id="GO:0005736">
    <property type="term" value="C:RNA polymerase I complex"/>
    <property type="evidence" value="ECO:0007669"/>
    <property type="project" value="TreeGrafter"/>
</dbReference>
<dbReference type="AlphaFoldDB" id="A0A818UG65"/>
<dbReference type="InterPro" id="IPR007080">
    <property type="entry name" value="RNA_pol_Rpb1_1"/>
</dbReference>
<evidence type="ECO:0000256" key="2">
    <source>
        <dbReference type="ARBA" id="ARBA00022478"/>
    </source>
</evidence>
<proteinExistence type="inferred from homology"/>
<evidence type="ECO:0000256" key="3">
    <source>
        <dbReference type="ARBA" id="ARBA00022679"/>
    </source>
</evidence>
<dbReference type="FunFam" id="3.30.1490.180:FF:000003">
    <property type="entry name" value="DNA-directed RNA polymerase subunit"/>
    <property type="match status" value="1"/>
</dbReference>
<keyword evidence="4 6" id="KW-0548">Nucleotidyltransferase</keyword>
<evidence type="ECO:0000256" key="1">
    <source>
        <dbReference type="ARBA" id="ARBA00006460"/>
    </source>
</evidence>
<dbReference type="InterPro" id="IPR045867">
    <property type="entry name" value="DNA-dir_RpoC_beta_prime"/>
</dbReference>
<dbReference type="PANTHER" id="PTHR19376:SF11">
    <property type="entry name" value="DNA-DIRECTED RNA POLYMERASE I SUBUNIT RPA1"/>
    <property type="match status" value="1"/>
</dbReference>
<keyword evidence="2 6" id="KW-0240">DNA-directed RNA polymerase</keyword>
<sequence length="582" mass="67052">MDTINYYPSDTTISGLLFSNYTSEEIRRLSVKELTSSSAIDRLGAPVPGGPYDLALGPFDKNDRCFTCGQGFVSCPGHLGHISLVLPVYNPVFFRNLVNVLRGCCLHCHTIQCSNAEKYLFCMQMLYLKHGQTNEIDNLQSIYKTWILERKSLDTFYEHINEHMKLNPPSSTKIEATTKNLLAIRQQLIKDFEARAFKTKKKFCPNCNTPVRSLRADSHSKLFYSQGISNKQIKAYQERMSNVRQQKNMNNNDESKDNDDEEEMLTKMMSSQMYLTPLDVLKHFEKIWTNEKEVLGIYLATLRSPHHSITHIHNNPISLFFFEVLPVLPSKFRPVLSFNDQKFENPKTVRYSTIIQDNQYMKELLLLKDKQTTDISTSTTNRSSLTNTLRGITNEEKFNNLWLKMQITVNSIFDSSLDNRSGARVAKGIRQVIEKKEGLFRMYMMGKRVNYADRSVISPDPFIAIYEVGIPEIFAKKLTYPELVTPHNVHELRQLILNGPDVHPGANFVELEDGTIRRLLPNNLSQRTAVAKLLLTREKQHSDTSLMFTKKVYRHLRTGDYVLVNRQPTLHRPSIQAHMARV</sequence>
<dbReference type="EC" id="2.7.7.6" evidence="6"/>
<dbReference type="InterPro" id="IPR006592">
    <property type="entry name" value="RNA_pol_N"/>
</dbReference>
<organism evidence="8 9">
    <name type="scientific">Rotaria sordida</name>
    <dbReference type="NCBI Taxonomy" id="392033"/>
    <lineage>
        <taxon>Eukaryota</taxon>
        <taxon>Metazoa</taxon>
        <taxon>Spiralia</taxon>
        <taxon>Gnathifera</taxon>
        <taxon>Rotifera</taxon>
        <taxon>Eurotatoria</taxon>
        <taxon>Bdelloidea</taxon>
        <taxon>Philodinida</taxon>
        <taxon>Philodinidae</taxon>
        <taxon>Rotaria</taxon>
    </lineage>
</organism>
<keyword evidence="3 6" id="KW-0808">Transferase</keyword>
<dbReference type="Pfam" id="PF04997">
    <property type="entry name" value="RNA_pol_Rpb1_1"/>
    <property type="match status" value="1"/>
</dbReference>
<gene>
    <name evidence="8" type="ORF">OTI717_LOCUS12331</name>
</gene>
<keyword evidence="5 6" id="KW-0804">Transcription</keyword>
<dbReference type="Gene3D" id="2.40.40.20">
    <property type="match status" value="1"/>
</dbReference>
<evidence type="ECO:0000256" key="4">
    <source>
        <dbReference type="ARBA" id="ARBA00022695"/>
    </source>
</evidence>
<comment type="caution">
    <text evidence="8">The sequence shown here is derived from an EMBL/GenBank/DDBJ whole genome shotgun (WGS) entry which is preliminary data.</text>
</comment>
<protein>
    <recommendedName>
        <fullName evidence="6">DNA-directed RNA polymerase subunit</fullName>
        <ecNumber evidence="6">2.7.7.6</ecNumber>
    </recommendedName>
</protein>
<dbReference type="Gene3D" id="4.10.860.120">
    <property type="entry name" value="RNA polymerase II, clamp domain"/>
    <property type="match status" value="1"/>
</dbReference>
<evidence type="ECO:0000256" key="5">
    <source>
        <dbReference type="ARBA" id="ARBA00023163"/>
    </source>
</evidence>
<evidence type="ECO:0000313" key="8">
    <source>
        <dbReference type="EMBL" id="CAF3697925.1"/>
    </source>
</evidence>
<dbReference type="Proteomes" id="UP000663823">
    <property type="component" value="Unassembled WGS sequence"/>
</dbReference>
<comment type="function">
    <text evidence="6">DNA-dependent RNA polymerase catalyzes the transcription of DNA into RNA using the four ribonucleoside triphosphates as substrates.</text>
</comment>
<dbReference type="Pfam" id="PF00623">
    <property type="entry name" value="RNA_pol_Rpb1_2"/>
    <property type="match status" value="1"/>
</dbReference>